<protein>
    <submittedName>
        <fullName evidence="1">Tellurium resistance</fullName>
    </submittedName>
</protein>
<dbReference type="Gene3D" id="2.60.60.30">
    <property type="entry name" value="sav2460 like domains"/>
    <property type="match status" value="1"/>
</dbReference>
<evidence type="ECO:0000313" key="4">
    <source>
        <dbReference type="Proteomes" id="UP000275024"/>
    </source>
</evidence>
<sequence length="252" mass="27712">MTSLWSYWRQGGMRKQRFDMAGGISSYATELTKRSPTAPLTAEGADTGTLRVDLSWRMRPNNDFANRSSGIAQVLRRPLDLFKPAEIQGHSQGVATIDLDLACLYELNDGSRGVVQSLGGLLGDFNDPPYIHLSGDDRFGGTASGESLYVNLDHADEFKRLLVFVYIYSGVPAFDRADVVVTLVSADGKNVEVGLDDPVPGARSCAVALIEHKKGQLVARREVKYVYGFQSEIDRLYGWGMSWGRGTKPMRA</sequence>
<accession>A0A3A9WID8</accession>
<evidence type="ECO:0000313" key="1">
    <source>
        <dbReference type="EMBL" id="RKN12073.1"/>
    </source>
</evidence>
<name>A0A3A9WID8_9ACTN</name>
<evidence type="ECO:0000313" key="3">
    <source>
        <dbReference type="Proteomes" id="UP000268652"/>
    </source>
</evidence>
<dbReference type="AlphaFoldDB" id="A0A3A9WID8"/>
<gene>
    <name evidence="2" type="ORF">D7318_06430</name>
    <name evidence="1" type="ORF">D7319_04050</name>
</gene>
<dbReference type="Proteomes" id="UP000268652">
    <property type="component" value="Unassembled WGS sequence"/>
</dbReference>
<organism evidence="1 4">
    <name type="scientific">Streptomyces radicis</name>
    <dbReference type="NCBI Taxonomy" id="1750517"/>
    <lineage>
        <taxon>Bacteria</taxon>
        <taxon>Bacillati</taxon>
        <taxon>Actinomycetota</taxon>
        <taxon>Actinomycetes</taxon>
        <taxon>Kitasatosporales</taxon>
        <taxon>Streptomycetaceae</taxon>
        <taxon>Streptomyces</taxon>
    </lineage>
</organism>
<evidence type="ECO:0000313" key="2">
    <source>
        <dbReference type="EMBL" id="RKN25875.1"/>
    </source>
</evidence>
<dbReference type="EMBL" id="RBDY01000003">
    <property type="protein sequence ID" value="RKN25875.1"/>
    <property type="molecule type" value="Genomic_DNA"/>
</dbReference>
<dbReference type="OrthoDB" id="2079357at2"/>
<comment type="caution">
    <text evidence="1">The sequence shown here is derived from an EMBL/GenBank/DDBJ whole genome shotgun (WGS) entry which is preliminary data.</text>
</comment>
<keyword evidence="3" id="KW-1185">Reference proteome</keyword>
<reference evidence="3 4" key="1">
    <citation type="submission" date="2018-09" db="EMBL/GenBank/DDBJ databases">
        <title>Streptomyces sp. nov. DS1-2, an endophytic actinomycete isolated from roots of Dendrobium scabrilingue.</title>
        <authorList>
            <person name="Kuncharoen N."/>
            <person name="Kudo T."/>
            <person name="Ohkuma M."/>
            <person name="Yuki M."/>
            <person name="Tanasupawat S."/>
        </authorList>
    </citation>
    <scope>NUCLEOTIDE SEQUENCE [LARGE SCALE GENOMIC DNA]</scope>
    <source>
        <strain evidence="1 4">AZ1-7</strain>
        <strain evidence="2 3">DS1-2</strain>
    </source>
</reference>
<dbReference type="EMBL" id="RBDX01000002">
    <property type="protein sequence ID" value="RKN12073.1"/>
    <property type="molecule type" value="Genomic_DNA"/>
</dbReference>
<dbReference type="Proteomes" id="UP000275024">
    <property type="component" value="Unassembled WGS sequence"/>
</dbReference>
<dbReference type="InterPro" id="IPR003325">
    <property type="entry name" value="TerD"/>
</dbReference>
<dbReference type="RefSeq" id="WP_120695888.1">
    <property type="nucleotide sequence ID" value="NZ_RBDX01000002.1"/>
</dbReference>
<dbReference type="CDD" id="cd06974">
    <property type="entry name" value="TerD_like"/>
    <property type="match status" value="1"/>
</dbReference>
<proteinExistence type="predicted"/>